<organism evidence="2 3">
    <name type="scientific">Cryobacterium ruanii</name>
    <dbReference type="NCBI Taxonomy" id="1259197"/>
    <lineage>
        <taxon>Bacteria</taxon>
        <taxon>Bacillati</taxon>
        <taxon>Actinomycetota</taxon>
        <taxon>Actinomycetes</taxon>
        <taxon>Micrococcales</taxon>
        <taxon>Microbacteriaceae</taxon>
        <taxon>Cryobacterium</taxon>
    </lineage>
</organism>
<dbReference type="AlphaFoldDB" id="A0A4R9ANE5"/>
<name>A0A4R9ANE5_9MICO</name>
<keyword evidence="3" id="KW-1185">Reference proteome</keyword>
<evidence type="ECO:0000313" key="2">
    <source>
        <dbReference type="EMBL" id="TFD66498.1"/>
    </source>
</evidence>
<reference evidence="2 3" key="1">
    <citation type="submission" date="2019-03" db="EMBL/GenBank/DDBJ databases">
        <title>Genomics of glacier-inhabiting Cryobacterium strains.</title>
        <authorList>
            <person name="Liu Q."/>
            <person name="Xin Y.-H."/>
        </authorList>
    </citation>
    <scope>NUCLEOTIDE SEQUENCE [LARGE SCALE GENOMIC DNA]</scope>
    <source>
        <strain evidence="2 3">Sr36</strain>
    </source>
</reference>
<accession>A0A4R9ANE5</accession>
<evidence type="ECO:0000256" key="1">
    <source>
        <dbReference type="SAM" id="MobiDB-lite"/>
    </source>
</evidence>
<proteinExistence type="predicted"/>
<evidence type="ECO:0000313" key="3">
    <source>
        <dbReference type="Proteomes" id="UP000298154"/>
    </source>
</evidence>
<comment type="caution">
    <text evidence="2">The sequence shown here is derived from an EMBL/GenBank/DDBJ whole genome shotgun (WGS) entry which is preliminary data.</text>
</comment>
<feature type="region of interest" description="Disordered" evidence="1">
    <location>
        <begin position="1"/>
        <end position="87"/>
    </location>
</feature>
<dbReference type="EMBL" id="SOHK01000012">
    <property type="protein sequence ID" value="TFD66498.1"/>
    <property type="molecule type" value="Genomic_DNA"/>
</dbReference>
<dbReference type="Proteomes" id="UP000298154">
    <property type="component" value="Unassembled WGS sequence"/>
</dbReference>
<gene>
    <name evidence="2" type="ORF">E3T47_08470</name>
</gene>
<feature type="compositionally biased region" description="Pro residues" evidence="1">
    <location>
        <begin position="1"/>
        <end position="11"/>
    </location>
</feature>
<protein>
    <submittedName>
        <fullName evidence="2">Uncharacterized protein</fullName>
    </submittedName>
</protein>
<feature type="compositionally biased region" description="Basic residues" evidence="1">
    <location>
        <begin position="12"/>
        <end position="68"/>
    </location>
</feature>
<sequence>MTSTWSPPPSPLRRRRPCSPSPRHARRSPPRRRRLPRRPRLPRRARPPRRPLRSARCRPRASSRRCRRPSPGEPSPEPAPTRSPSPR</sequence>
<feature type="compositionally biased region" description="Pro residues" evidence="1">
    <location>
        <begin position="71"/>
        <end position="87"/>
    </location>
</feature>